<comment type="caution">
    <text evidence="2">The sequence shown here is derived from an EMBL/GenBank/DDBJ whole genome shotgun (WGS) entry which is preliminary data.</text>
</comment>
<evidence type="ECO:0000313" key="3">
    <source>
        <dbReference type="Proteomes" id="UP000321393"/>
    </source>
</evidence>
<dbReference type="Proteomes" id="UP000321393">
    <property type="component" value="Unassembled WGS sequence"/>
</dbReference>
<keyword evidence="2" id="KW-0548">Nucleotidyltransferase</keyword>
<keyword evidence="2" id="KW-0695">RNA-directed DNA polymerase</keyword>
<dbReference type="OrthoDB" id="1929473at2759"/>
<dbReference type="EMBL" id="SSTD01008349">
    <property type="protein sequence ID" value="TYK16055.1"/>
    <property type="molecule type" value="Genomic_DNA"/>
</dbReference>
<reference evidence="3 4" key="1">
    <citation type="submission" date="2019-08" db="EMBL/GenBank/DDBJ databases">
        <title>Draft genome sequences of two oriental melons (Cucumis melo L. var makuwa).</title>
        <authorList>
            <person name="Kwon S.-Y."/>
        </authorList>
    </citation>
    <scope>NUCLEOTIDE SEQUENCE [LARGE SCALE GENOMIC DNA]</scope>
    <source>
        <strain evidence="4">cv. Chang Bougi</strain>
        <strain evidence="3">cv. SW 3</strain>
        <tissue evidence="2">Leaf</tissue>
    </source>
</reference>
<evidence type="ECO:0000313" key="1">
    <source>
        <dbReference type="EMBL" id="KAA0041255.1"/>
    </source>
</evidence>
<keyword evidence="2" id="KW-0808">Transferase</keyword>
<proteinExistence type="predicted"/>
<accession>A0A5D3CX61</accession>
<protein>
    <submittedName>
        <fullName evidence="2">Reverse transcriptase</fullName>
    </submittedName>
</protein>
<gene>
    <name evidence="2" type="ORF">E5676_scaffold32G00670</name>
    <name evidence="1" type="ORF">E6C27_scaffold128G002350</name>
</gene>
<name>A0A5D3CX61_CUCMM</name>
<evidence type="ECO:0000313" key="4">
    <source>
        <dbReference type="Proteomes" id="UP000321947"/>
    </source>
</evidence>
<sequence>MEAWVKWQLQEPFFEEVSGLRINSRKCSVMGMDCGEEKLKRWLELVGCEVGRLPSSYLGFPLESHPRVAALPLFGFNGV</sequence>
<dbReference type="Proteomes" id="UP000321947">
    <property type="component" value="Unassembled WGS sequence"/>
</dbReference>
<dbReference type="AlphaFoldDB" id="A0A5D3CX61"/>
<dbReference type="EMBL" id="SSTE01016683">
    <property type="protein sequence ID" value="KAA0041255.1"/>
    <property type="molecule type" value="Genomic_DNA"/>
</dbReference>
<organism evidence="2 4">
    <name type="scientific">Cucumis melo var. makuwa</name>
    <name type="common">Oriental melon</name>
    <dbReference type="NCBI Taxonomy" id="1194695"/>
    <lineage>
        <taxon>Eukaryota</taxon>
        <taxon>Viridiplantae</taxon>
        <taxon>Streptophyta</taxon>
        <taxon>Embryophyta</taxon>
        <taxon>Tracheophyta</taxon>
        <taxon>Spermatophyta</taxon>
        <taxon>Magnoliopsida</taxon>
        <taxon>eudicotyledons</taxon>
        <taxon>Gunneridae</taxon>
        <taxon>Pentapetalae</taxon>
        <taxon>rosids</taxon>
        <taxon>fabids</taxon>
        <taxon>Cucurbitales</taxon>
        <taxon>Cucurbitaceae</taxon>
        <taxon>Benincaseae</taxon>
        <taxon>Cucumis</taxon>
    </lineage>
</organism>
<evidence type="ECO:0000313" key="2">
    <source>
        <dbReference type="EMBL" id="TYK16055.1"/>
    </source>
</evidence>
<dbReference type="GO" id="GO:0003964">
    <property type="term" value="F:RNA-directed DNA polymerase activity"/>
    <property type="evidence" value="ECO:0007669"/>
    <property type="project" value="UniProtKB-KW"/>
</dbReference>